<evidence type="ECO:0000313" key="5">
    <source>
        <dbReference type="Proteomes" id="UP001428341"/>
    </source>
</evidence>
<accession>A0AAP0QH13</accession>
<dbReference type="Pfam" id="PF24496">
    <property type="entry name" value="DUF7588"/>
    <property type="match status" value="1"/>
</dbReference>
<comment type="caution">
    <text evidence="4">The sequence shown here is derived from an EMBL/GenBank/DDBJ whole genome shotgun (WGS) entry which is preliminary data.</text>
</comment>
<reference evidence="4 5" key="1">
    <citation type="submission" date="2024-05" db="EMBL/GenBank/DDBJ databases">
        <title>Haplotype-resolved chromosome-level genome assembly of Huyou (Citrus changshanensis).</title>
        <authorList>
            <person name="Miao C."/>
            <person name="Chen W."/>
            <person name="Wu Y."/>
            <person name="Wang L."/>
            <person name="Zhao S."/>
            <person name="Grierson D."/>
            <person name="Xu C."/>
            <person name="Chen K."/>
        </authorList>
    </citation>
    <scope>NUCLEOTIDE SEQUENCE [LARGE SCALE GENOMIC DNA]</scope>
    <source>
        <strain evidence="4">01-14</strain>
        <tissue evidence="4">Leaf</tissue>
    </source>
</reference>
<dbReference type="EMBL" id="JBCGBO010000006">
    <property type="protein sequence ID" value="KAK9192915.1"/>
    <property type="molecule type" value="Genomic_DNA"/>
</dbReference>
<dbReference type="Pfam" id="PF24925">
    <property type="entry name" value="DUF7746"/>
    <property type="match status" value="1"/>
</dbReference>
<evidence type="ECO:0000313" key="4">
    <source>
        <dbReference type="EMBL" id="KAK9192915.1"/>
    </source>
</evidence>
<proteinExistence type="predicted"/>
<dbReference type="InterPro" id="IPR056648">
    <property type="entry name" value="DUF7746"/>
</dbReference>
<keyword evidence="1" id="KW-0175">Coiled coil</keyword>
<feature type="domain" description="DUF7746" evidence="3">
    <location>
        <begin position="561"/>
        <end position="656"/>
    </location>
</feature>
<dbReference type="Pfam" id="PF22909">
    <property type="entry name" value="Caulimovir_coat_dom"/>
    <property type="match status" value="1"/>
</dbReference>
<feature type="domain" description="DUF7588" evidence="2">
    <location>
        <begin position="271"/>
        <end position="333"/>
    </location>
</feature>
<organism evidence="4 5">
    <name type="scientific">Citrus x changshan-huyou</name>
    <dbReference type="NCBI Taxonomy" id="2935761"/>
    <lineage>
        <taxon>Eukaryota</taxon>
        <taxon>Viridiplantae</taxon>
        <taxon>Streptophyta</taxon>
        <taxon>Embryophyta</taxon>
        <taxon>Tracheophyta</taxon>
        <taxon>Spermatophyta</taxon>
        <taxon>Magnoliopsida</taxon>
        <taxon>eudicotyledons</taxon>
        <taxon>Gunneridae</taxon>
        <taxon>Pentapetalae</taxon>
        <taxon>rosids</taxon>
        <taxon>malvids</taxon>
        <taxon>Sapindales</taxon>
        <taxon>Rutaceae</taxon>
        <taxon>Aurantioideae</taxon>
        <taxon>Citrus</taxon>
    </lineage>
</organism>
<keyword evidence="5" id="KW-1185">Reference proteome</keyword>
<dbReference type="PANTHER" id="PTHR33054:SF9">
    <property type="entry name" value="CCHC-TYPE DOMAIN-CONTAINING PROTEIN"/>
    <property type="match status" value="1"/>
</dbReference>
<dbReference type="InterPro" id="IPR056010">
    <property type="entry name" value="DUF7588"/>
</dbReference>
<name>A0AAP0QH13_9ROSI</name>
<sequence length="1253" mass="143688">MDFIHSFTYSWEARALDWASWSSIASIQDFIGIAEESNFSLGGEDWEALGVVLGMGSVRIPFPLSRLFGGIICFEEIPWLENQGENLTSSFSSSSSEKTSVSKNVTDMSKANTVIPKLIQWKDINLPDEWILEGATAPVIPKQLEPNTELQNVTQYSDGKVKLSFRRSTSSRFSDKDSSSSILSLERKFSKIPSVINLPFQPVNSQPRFSTSDIPSSSIHSVDYATSVPHPIYTSRQRQKEKEHFPQTSPTFSAVTENVINILEKDFELYKTLLHNDFYSDSNKEKRLWFFKHFLNQRKEFQQIYYEFVNLHKVHILFFDWFEMYALDNNINYHFKKSNPITVRKKTTEWNLSGSGRIIESEHPPLRSLTIEHGEPPVEIKALPYKIHKDPDTDLDSFIQQNNFCNTNLNTIGKQLTRIEIQFQKSTVIVPSSTPSKSDSLKKLKEPIFKPFQVSKHSQKLVQESKSDFAKAIKEQLDRIEASSFASTSKVQIAPDSAQSSKIGVLEQDQSSIASSDIEAFKDESIPKTKKIHWELALPTVRTPPDLAIDNRPSALNQSRFNASSVYEWNIDGMSDYNILGLLQQMTMAANAYKTQQGTSDKAIAEILIAGFTGQLKGWWDYLLTQQQQLDILNSIQVDENGAPILDEFNNPIQDAVSTLILTISLYFISDPSHLRDKNAELLHNLRCRKLSEFQSYKTTFFTRLFLRDDANHVTWKEKFLAGLPTLLGEKVRNSIKALYDNQIPYDELTYGELVSFVNKEGLRICQDLKLQKRLKWELRKSKQELGSFCKQFNYDPFKPLLLKTVMVDELIDSETSVSSSSDSETFLKKINVLTKEQETFLELVKHISDPILQKEYLDKLLKTLELKDKAESSKTPIIKKNTYDLTEILGKKKTKKMITPNIQDLQKDIKEIKLEIKELKEKQKNDSETIQLLLQKQLADNLIKNQTLKYLYDRHVLDVMHIEKNVCESIIDTLLGIKEKSKDGLAARMDLKPLNMRSELDPIFENCRTKLLESSFILSKEDKTRFCKTLSEIKVPDGYSSNIRNRMSMQDLKLYGMKSHDYHVLMQHKVVNVATLDQLQANMVETAGLFTMDVPIRKRHEKVKKGGKVETVPFNQWQQAHLNVLANTNDVKLYIDEHFEYLKELHPIKSKREKWLHDEHSKTFIGWLCLKVKQQLNSSSHGISESLSGVTLMAKTLQISSAKDNNPVYSNMTFYGVIQETELKKQVADGEISFQPGKDILTMALEKQEHLG</sequence>
<dbReference type="Proteomes" id="UP001428341">
    <property type="component" value="Unassembled WGS sequence"/>
</dbReference>
<gene>
    <name evidence="4" type="ORF">WN944_003609</name>
</gene>
<evidence type="ECO:0000259" key="2">
    <source>
        <dbReference type="Pfam" id="PF24496"/>
    </source>
</evidence>
<dbReference type="AlphaFoldDB" id="A0AAP0QH13"/>
<evidence type="ECO:0000259" key="3">
    <source>
        <dbReference type="Pfam" id="PF24925"/>
    </source>
</evidence>
<protein>
    <submittedName>
        <fullName evidence="4">Uncharacterized protein</fullName>
    </submittedName>
</protein>
<dbReference type="PANTHER" id="PTHR33054">
    <property type="entry name" value="CCHC-TYPE DOMAIN-CONTAINING PROTEIN"/>
    <property type="match status" value="1"/>
</dbReference>
<feature type="coiled-coil region" evidence="1">
    <location>
        <begin position="903"/>
        <end position="937"/>
    </location>
</feature>
<evidence type="ECO:0000256" key="1">
    <source>
        <dbReference type="SAM" id="Coils"/>
    </source>
</evidence>